<feature type="transmembrane region" description="Helical" evidence="1">
    <location>
        <begin position="53"/>
        <end position="72"/>
    </location>
</feature>
<dbReference type="HOGENOM" id="CLU_065186_3_0_1"/>
<keyword evidence="3" id="KW-1185">Reference proteome</keyword>
<feature type="transmembrane region" description="Helical" evidence="1">
    <location>
        <begin position="133"/>
        <end position="154"/>
    </location>
</feature>
<accession>A0A067SP82</accession>
<keyword evidence="1" id="KW-0812">Transmembrane</keyword>
<dbReference type="Proteomes" id="UP000027222">
    <property type="component" value="Unassembled WGS sequence"/>
</dbReference>
<dbReference type="AlphaFoldDB" id="A0A067SP82"/>
<dbReference type="STRING" id="685588.A0A067SP82"/>
<organism evidence="2 3">
    <name type="scientific">Galerina marginata (strain CBS 339.88)</name>
    <dbReference type="NCBI Taxonomy" id="685588"/>
    <lineage>
        <taxon>Eukaryota</taxon>
        <taxon>Fungi</taxon>
        <taxon>Dikarya</taxon>
        <taxon>Basidiomycota</taxon>
        <taxon>Agaricomycotina</taxon>
        <taxon>Agaricomycetes</taxon>
        <taxon>Agaricomycetidae</taxon>
        <taxon>Agaricales</taxon>
        <taxon>Agaricineae</taxon>
        <taxon>Strophariaceae</taxon>
        <taxon>Galerina</taxon>
    </lineage>
</organism>
<keyword evidence="1" id="KW-1133">Transmembrane helix</keyword>
<gene>
    <name evidence="2" type="ORF">GALMADRAFT_158926</name>
</gene>
<dbReference type="Gene3D" id="1.20.1070.10">
    <property type="entry name" value="Rhodopsin 7-helix transmembrane proteins"/>
    <property type="match status" value="1"/>
</dbReference>
<feature type="transmembrane region" description="Helical" evidence="1">
    <location>
        <begin position="180"/>
        <end position="199"/>
    </location>
</feature>
<feature type="transmembrane region" description="Helical" evidence="1">
    <location>
        <begin position="19"/>
        <end position="41"/>
    </location>
</feature>
<dbReference type="EMBL" id="KL142388">
    <property type="protein sequence ID" value="KDR72760.1"/>
    <property type="molecule type" value="Genomic_DNA"/>
</dbReference>
<proteinExistence type="predicted"/>
<reference evidence="3" key="1">
    <citation type="journal article" date="2014" name="Proc. Natl. Acad. Sci. U.S.A.">
        <title>Extensive sampling of basidiomycete genomes demonstrates inadequacy of the white-rot/brown-rot paradigm for wood decay fungi.</title>
        <authorList>
            <person name="Riley R."/>
            <person name="Salamov A.A."/>
            <person name="Brown D.W."/>
            <person name="Nagy L.G."/>
            <person name="Floudas D."/>
            <person name="Held B.W."/>
            <person name="Levasseur A."/>
            <person name="Lombard V."/>
            <person name="Morin E."/>
            <person name="Otillar R."/>
            <person name="Lindquist E.A."/>
            <person name="Sun H."/>
            <person name="LaButti K.M."/>
            <person name="Schmutz J."/>
            <person name="Jabbour D."/>
            <person name="Luo H."/>
            <person name="Baker S.E."/>
            <person name="Pisabarro A.G."/>
            <person name="Walton J.D."/>
            <person name="Blanchette R.A."/>
            <person name="Henrissat B."/>
            <person name="Martin F."/>
            <person name="Cullen D."/>
            <person name="Hibbett D.S."/>
            <person name="Grigoriev I.V."/>
        </authorList>
    </citation>
    <scope>NUCLEOTIDE SEQUENCE [LARGE SCALE GENOMIC DNA]</scope>
    <source>
        <strain evidence="3">CBS 339.88</strain>
    </source>
</reference>
<evidence type="ECO:0000256" key="1">
    <source>
        <dbReference type="SAM" id="Phobius"/>
    </source>
</evidence>
<feature type="transmembrane region" description="Helical" evidence="1">
    <location>
        <begin position="254"/>
        <end position="278"/>
    </location>
</feature>
<name>A0A067SP82_GALM3</name>
<feature type="transmembrane region" description="Helical" evidence="1">
    <location>
        <begin position="220"/>
        <end position="242"/>
    </location>
</feature>
<feature type="transmembrane region" description="Helical" evidence="1">
    <location>
        <begin position="92"/>
        <end position="113"/>
    </location>
</feature>
<evidence type="ECO:0008006" key="4">
    <source>
        <dbReference type="Google" id="ProtNLM"/>
    </source>
</evidence>
<protein>
    <recommendedName>
        <fullName evidence="4">G-protein coupled receptors family 3 profile domain-containing protein</fullName>
    </recommendedName>
</protein>
<sequence>MAPIDHFSRELSGRAQASFLKACISFQIVGLVGCTLMLGTALLSRSVHRHSTWFSFVFSWMVSGISYLLLFFSGQLGNQNPPFGLCLAQAALIYSVPILTAASTLGLVTQVYFNIRNMFSNQLRRRDMIRSMAILASPYIMLAAVAIGCLILGLNHPETVHRSHPETPYCNMVNRVPSKISSIAVASLLLPTLFLEVLICRTMRKNWEALKSQKYSPSTVIRLVAFSLCGALAVGLSLLFAASDERDPELTTVISLMPTAAFLIFGTQGDILAVWMFWRKREQKSQDEVIDSRSELRDMLPSAPSD</sequence>
<evidence type="ECO:0000313" key="2">
    <source>
        <dbReference type="EMBL" id="KDR72760.1"/>
    </source>
</evidence>
<keyword evidence="1" id="KW-0472">Membrane</keyword>
<evidence type="ECO:0000313" key="3">
    <source>
        <dbReference type="Proteomes" id="UP000027222"/>
    </source>
</evidence>
<dbReference type="OrthoDB" id="3259067at2759"/>